<dbReference type="AlphaFoldDB" id="A0AAJ0I2J8"/>
<dbReference type="RefSeq" id="XP_062690265.1">
    <property type="nucleotide sequence ID" value="XM_062837681.1"/>
</dbReference>
<dbReference type="Proteomes" id="UP001285908">
    <property type="component" value="Unassembled WGS sequence"/>
</dbReference>
<gene>
    <name evidence="1" type="ORF">B0T23DRAFT_387368</name>
</gene>
<dbReference type="EMBL" id="JAULSX010000007">
    <property type="protein sequence ID" value="KAK3488138.1"/>
    <property type="molecule type" value="Genomic_DNA"/>
</dbReference>
<proteinExistence type="predicted"/>
<keyword evidence="2" id="KW-1185">Reference proteome</keyword>
<sequence>MPWGAYATQRKDIQSDAGLFVSFHGTQLNVLEVLYQTLYTGRNLSRIVPNLARTN</sequence>
<comment type="caution">
    <text evidence="1">The sequence shown here is derived from an EMBL/GenBank/DDBJ whole genome shotgun (WGS) entry which is preliminary data.</text>
</comment>
<organism evidence="1 2">
    <name type="scientific">Neurospora hispaniola</name>
    <dbReference type="NCBI Taxonomy" id="588809"/>
    <lineage>
        <taxon>Eukaryota</taxon>
        <taxon>Fungi</taxon>
        <taxon>Dikarya</taxon>
        <taxon>Ascomycota</taxon>
        <taxon>Pezizomycotina</taxon>
        <taxon>Sordariomycetes</taxon>
        <taxon>Sordariomycetidae</taxon>
        <taxon>Sordariales</taxon>
        <taxon>Sordariaceae</taxon>
        <taxon>Neurospora</taxon>
    </lineage>
</organism>
<name>A0AAJ0I2J8_9PEZI</name>
<evidence type="ECO:0000313" key="1">
    <source>
        <dbReference type="EMBL" id="KAK3488138.1"/>
    </source>
</evidence>
<protein>
    <submittedName>
        <fullName evidence="1">Uncharacterized protein</fullName>
    </submittedName>
</protein>
<accession>A0AAJ0I2J8</accession>
<reference evidence="1 2" key="1">
    <citation type="journal article" date="2023" name="Mol. Phylogenet. Evol.">
        <title>Genome-scale phylogeny and comparative genomics of the fungal order Sordariales.</title>
        <authorList>
            <person name="Hensen N."/>
            <person name="Bonometti L."/>
            <person name="Westerberg I."/>
            <person name="Brannstrom I.O."/>
            <person name="Guillou S."/>
            <person name="Cros-Aarteil S."/>
            <person name="Calhoun S."/>
            <person name="Haridas S."/>
            <person name="Kuo A."/>
            <person name="Mondo S."/>
            <person name="Pangilinan J."/>
            <person name="Riley R."/>
            <person name="LaButti K."/>
            <person name="Andreopoulos B."/>
            <person name="Lipzen A."/>
            <person name="Chen C."/>
            <person name="Yan M."/>
            <person name="Daum C."/>
            <person name="Ng V."/>
            <person name="Clum A."/>
            <person name="Steindorff A."/>
            <person name="Ohm R.A."/>
            <person name="Martin F."/>
            <person name="Silar P."/>
            <person name="Natvig D.O."/>
            <person name="Lalanne C."/>
            <person name="Gautier V."/>
            <person name="Ament-Velasquez S.L."/>
            <person name="Kruys A."/>
            <person name="Hutchinson M.I."/>
            <person name="Powell A.J."/>
            <person name="Barry K."/>
            <person name="Miller A.N."/>
            <person name="Grigoriev I.V."/>
            <person name="Debuchy R."/>
            <person name="Gladieux P."/>
            <person name="Hiltunen Thoren M."/>
            <person name="Johannesson H."/>
        </authorList>
    </citation>
    <scope>NUCLEOTIDE SEQUENCE [LARGE SCALE GENOMIC DNA]</scope>
    <source>
        <strain evidence="1 2">FGSC 10403</strain>
    </source>
</reference>
<evidence type="ECO:0000313" key="2">
    <source>
        <dbReference type="Proteomes" id="UP001285908"/>
    </source>
</evidence>
<dbReference type="GeneID" id="87875303"/>